<dbReference type="SUPFAM" id="SSF111369">
    <property type="entry name" value="HlyD-like secretion proteins"/>
    <property type="match status" value="1"/>
</dbReference>
<feature type="domain" description="YknX-like C-terminal permuted SH3-like" evidence="4">
    <location>
        <begin position="276"/>
        <end position="343"/>
    </location>
</feature>
<keyword evidence="6" id="KW-1185">Reference proteome</keyword>
<evidence type="ECO:0000259" key="4">
    <source>
        <dbReference type="Pfam" id="PF25989"/>
    </source>
</evidence>
<dbReference type="Gene3D" id="2.40.30.170">
    <property type="match status" value="1"/>
</dbReference>
<evidence type="ECO:0000256" key="2">
    <source>
        <dbReference type="ARBA" id="ARBA00023054"/>
    </source>
</evidence>
<dbReference type="OrthoDB" id="11589at2"/>
<dbReference type="STRING" id="1552.A7L45_02265"/>
<dbReference type="EMBL" id="CP015756">
    <property type="protein sequence ID" value="APC38969.1"/>
    <property type="molecule type" value="Genomic_DNA"/>
</dbReference>
<dbReference type="PANTHER" id="PTHR32347:SF14">
    <property type="entry name" value="EFFLUX SYSTEM COMPONENT YKNX-RELATED"/>
    <property type="match status" value="1"/>
</dbReference>
<dbReference type="PANTHER" id="PTHR32347">
    <property type="entry name" value="EFFLUX SYSTEM COMPONENT YKNX-RELATED"/>
    <property type="match status" value="1"/>
</dbReference>
<keyword evidence="2" id="KW-0175">Coiled coil</keyword>
<dbReference type="InterPro" id="IPR058637">
    <property type="entry name" value="YknX-like_C"/>
</dbReference>
<dbReference type="Gene3D" id="2.40.420.20">
    <property type="match status" value="1"/>
</dbReference>
<keyword evidence="3" id="KW-1133">Transmembrane helix</keyword>
<reference evidence="6" key="1">
    <citation type="journal article" date="2016" name="Front. Microbiol.">
        <title>Complete Genome Sequence of Clostridium estertheticum DSM 8809, a Microbe Identified in Spoiled Vacuum Packed Beef.</title>
        <authorList>
            <person name="Yu Z."/>
            <person name="Gunn L."/>
            <person name="Brennan E."/>
            <person name="Reid R."/>
            <person name="Wall P.G."/>
            <person name="Gaora O.P."/>
            <person name="Hurley D."/>
            <person name="Bolton D."/>
            <person name="Fanning S."/>
        </authorList>
    </citation>
    <scope>NUCLEOTIDE SEQUENCE [LARGE SCALE GENOMIC DNA]</scope>
    <source>
        <strain evidence="6">DSM 8809</strain>
    </source>
</reference>
<evidence type="ECO:0000256" key="1">
    <source>
        <dbReference type="ARBA" id="ARBA00004196"/>
    </source>
</evidence>
<sequence length="351" mass="37030">MKKKIIIGVVIVAIVGIIGGIQFTSRNKKQVITVKTSKVSIGDVKMYLSTTATIKSKNEKDYAVSAATKISNVKVSVGDKVKKGDIILIYDTADLNNQQESAQINYNNAISQKKDAVNKNDNANVLSDEKINQLDNAVLAAQNTLDSVKIKLSQNSNITSDIDGVVTEVNVISGQTGGQGTAIIVQDISNLKGIVKVGKYDAAKVAIGQSATILSSGKSYKAKVSKIYPTATLNTTATGGDTTLTVEIDVLEAAPQLKVNFDSDVDILLNQVLATLKVPAQSILTNKDGSTYLFVISDGKAVQRNVKLGLQSDTDMEIVSGVKVGESVILNPGSSITNGVMVKDSINLGGK</sequence>
<gene>
    <name evidence="5" type="ORF">A7L45_02265</name>
</gene>
<dbReference type="Proteomes" id="UP000182569">
    <property type="component" value="Chromosome"/>
</dbReference>
<dbReference type="Gene3D" id="2.40.50.100">
    <property type="match status" value="1"/>
</dbReference>
<evidence type="ECO:0000313" key="5">
    <source>
        <dbReference type="EMBL" id="APC38969.1"/>
    </source>
</evidence>
<feature type="transmembrane region" description="Helical" evidence="3">
    <location>
        <begin position="5"/>
        <end position="23"/>
    </location>
</feature>
<evidence type="ECO:0000313" key="6">
    <source>
        <dbReference type="Proteomes" id="UP000182569"/>
    </source>
</evidence>
<name>A0A1J0GCA0_9CLOT</name>
<dbReference type="InterPro" id="IPR050465">
    <property type="entry name" value="UPF0194_transport"/>
</dbReference>
<protein>
    <recommendedName>
        <fullName evidence="4">YknX-like C-terminal permuted SH3-like domain-containing protein</fullName>
    </recommendedName>
</protein>
<organism evidence="5 6">
    <name type="scientific">Clostridium estertheticum subsp. estertheticum</name>
    <dbReference type="NCBI Taxonomy" id="1552"/>
    <lineage>
        <taxon>Bacteria</taxon>
        <taxon>Bacillati</taxon>
        <taxon>Bacillota</taxon>
        <taxon>Clostridia</taxon>
        <taxon>Eubacteriales</taxon>
        <taxon>Clostridiaceae</taxon>
        <taxon>Clostridium</taxon>
    </lineage>
</organism>
<accession>A0A1J0GCA0</accession>
<evidence type="ECO:0000256" key="3">
    <source>
        <dbReference type="SAM" id="Phobius"/>
    </source>
</evidence>
<keyword evidence="3" id="KW-0812">Transmembrane</keyword>
<dbReference type="GO" id="GO:0030313">
    <property type="term" value="C:cell envelope"/>
    <property type="evidence" value="ECO:0007669"/>
    <property type="project" value="UniProtKB-SubCell"/>
</dbReference>
<proteinExistence type="predicted"/>
<keyword evidence="3" id="KW-0472">Membrane</keyword>
<dbReference type="AlphaFoldDB" id="A0A1J0GCA0"/>
<dbReference type="KEGG" id="ceu:A7L45_02265"/>
<dbReference type="RefSeq" id="WP_071611268.1">
    <property type="nucleotide sequence ID" value="NZ_CP015756.1"/>
</dbReference>
<dbReference type="Pfam" id="PF25989">
    <property type="entry name" value="YknX_C"/>
    <property type="match status" value="1"/>
</dbReference>
<comment type="subcellular location">
    <subcellularLocation>
        <location evidence="1">Cell envelope</location>
    </subcellularLocation>
</comment>